<dbReference type="PROSITE" id="PS50931">
    <property type="entry name" value="HTH_LYSR"/>
    <property type="match status" value="1"/>
</dbReference>
<evidence type="ECO:0000256" key="1">
    <source>
        <dbReference type="ARBA" id="ARBA00009437"/>
    </source>
</evidence>
<dbReference type="InterPro" id="IPR036390">
    <property type="entry name" value="WH_DNA-bd_sf"/>
</dbReference>
<dbReference type="InterPro" id="IPR036388">
    <property type="entry name" value="WH-like_DNA-bd_sf"/>
</dbReference>
<gene>
    <name evidence="6" type="ORF">N5I32_18740</name>
</gene>
<dbReference type="PANTHER" id="PTHR30126">
    <property type="entry name" value="HTH-TYPE TRANSCRIPTIONAL REGULATOR"/>
    <property type="match status" value="1"/>
</dbReference>
<keyword evidence="7" id="KW-1185">Reference proteome</keyword>
<organism evidence="6 7">
    <name type="scientific">Albidovulum sediminis</name>
    <dbReference type="NCBI Taxonomy" id="3066345"/>
    <lineage>
        <taxon>Bacteria</taxon>
        <taxon>Pseudomonadati</taxon>
        <taxon>Pseudomonadota</taxon>
        <taxon>Alphaproteobacteria</taxon>
        <taxon>Rhodobacterales</taxon>
        <taxon>Paracoccaceae</taxon>
        <taxon>Albidovulum</taxon>
    </lineage>
</organism>
<dbReference type="PRINTS" id="PR00039">
    <property type="entry name" value="HTHLYSR"/>
</dbReference>
<dbReference type="CDD" id="cd08420">
    <property type="entry name" value="PBP2_CysL_like"/>
    <property type="match status" value="1"/>
</dbReference>
<keyword evidence="2" id="KW-0805">Transcription regulation</keyword>
<proteinExistence type="inferred from homology"/>
<accession>A0ABT2NUF6</accession>
<dbReference type="Gene3D" id="1.10.10.10">
    <property type="entry name" value="Winged helix-like DNA-binding domain superfamily/Winged helix DNA-binding domain"/>
    <property type="match status" value="1"/>
</dbReference>
<dbReference type="SUPFAM" id="SSF46785">
    <property type="entry name" value="Winged helix' DNA-binding domain"/>
    <property type="match status" value="1"/>
</dbReference>
<keyword evidence="3" id="KW-0238">DNA-binding</keyword>
<keyword evidence="4" id="KW-0804">Transcription</keyword>
<dbReference type="Proteomes" id="UP001205601">
    <property type="component" value="Unassembled WGS sequence"/>
</dbReference>
<comment type="similarity">
    <text evidence="1">Belongs to the LysR transcriptional regulatory family.</text>
</comment>
<evidence type="ECO:0000313" key="7">
    <source>
        <dbReference type="Proteomes" id="UP001205601"/>
    </source>
</evidence>
<protein>
    <submittedName>
        <fullName evidence="6">LysR substrate-binding domain-containing protein</fullName>
    </submittedName>
</protein>
<reference evidence="7" key="1">
    <citation type="submission" date="2023-07" db="EMBL/GenBank/DDBJ databases">
        <title>Defluviimonas sediminis sp. nov., isolated from mangrove sediment.</title>
        <authorList>
            <person name="Liu L."/>
            <person name="Li J."/>
            <person name="Huang Y."/>
            <person name="Pan J."/>
            <person name="Li M."/>
        </authorList>
    </citation>
    <scope>NUCLEOTIDE SEQUENCE [LARGE SCALE GENOMIC DNA]</scope>
    <source>
        <strain evidence="7">FT324</strain>
    </source>
</reference>
<dbReference type="Pfam" id="PF03466">
    <property type="entry name" value="LysR_substrate"/>
    <property type="match status" value="1"/>
</dbReference>
<dbReference type="Gene3D" id="3.40.190.290">
    <property type="match status" value="1"/>
</dbReference>
<feature type="domain" description="HTH lysR-type" evidence="5">
    <location>
        <begin position="1"/>
        <end position="58"/>
    </location>
</feature>
<dbReference type="PANTHER" id="PTHR30126:SF39">
    <property type="entry name" value="HTH-TYPE TRANSCRIPTIONAL REGULATOR CYSL"/>
    <property type="match status" value="1"/>
</dbReference>
<name>A0ABT2NUF6_9RHOB</name>
<dbReference type="InterPro" id="IPR005119">
    <property type="entry name" value="LysR_subst-bd"/>
</dbReference>
<dbReference type="EMBL" id="JAOCQF010000005">
    <property type="protein sequence ID" value="MCT8331559.1"/>
    <property type="molecule type" value="Genomic_DNA"/>
</dbReference>
<evidence type="ECO:0000256" key="4">
    <source>
        <dbReference type="ARBA" id="ARBA00023163"/>
    </source>
</evidence>
<evidence type="ECO:0000259" key="5">
    <source>
        <dbReference type="PROSITE" id="PS50931"/>
    </source>
</evidence>
<sequence length="301" mass="32400">MTLDQLRIFVAVAEREHMTRAAVALNLTQSAASAAIAALEDRHVVHLFDRIGRRIVLTPTGREFLAEARAVLARADTAVRVLNDLAGATRGTLRLAASQTVGNYWLPPLMQRFREDYPGITLTLTIGNTAQVTAAVANLSADLGFVEGSVDNFALSSSTIPGDRLALVVAPGHPWTQRPPLGREISASPWVLREPGSGTRALFEDVVQRAGVPIGKIVMSLELPSNEAVRAAVTAGAGASLLSVLVVQEALRAGALVEVPFDLPHRAFHVLRHRERTLSKTEQRFLTIPATVQKKTPDLLV</sequence>
<comment type="caution">
    <text evidence="6">The sequence shown here is derived from an EMBL/GenBank/DDBJ whole genome shotgun (WGS) entry which is preliminary data.</text>
</comment>
<dbReference type="Pfam" id="PF00126">
    <property type="entry name" value="HTH_1"/>
    <property type="match status" value="1"/>
</dbReference>
<evidence type="ECO:0000256" key="3">
    <source>
        <dbReference type="ARBA" id="ARBA00023125"/>
    </source>
</evidence>
<dbReference type="SUPFAM" id="SSF53850">
    <property type="entry name" value="Periplasmic binding protein-like II"/>
    <property type="match status" value="1"/>
</dbReference>
<evidence type="ECO:0000313" key="6">
    <source>
        <dbReference type="EMBL" id="MCT8331559.1"/>
    </source>
</evidence>
<dbReference type="InterPro" id="IPR000847">
    <property type="entry name" value="LysR_HTH_N"/>
</dbReference>
<evidence type="ECO:0000256" key="2">
    <source>
        <dbReference type="ARBA" id="ARBA00023015"/>
    </source>
</evidence>